<dbReference type="GO" id="GO:0005524">
    <property type="term" value="F:ATP binding"/>
    <property type="evidence" value="ECO:0007669"/>
    <property type="project" value="UniProtKB-KW"/>
</dbReference>
<dbReference type="SUPFAM" id="SSF48452">
    <property type="entry name" value="TPR-like"/>
    <property type="match status" value="1"/>
</dbReference>
<comment type="catalytic activity">
    <reaction evidence="1">
        <text>ATP + protein L-histidine = ADP + protein N-phospho-L-histidine.</text>
        <dbReference type="EC" id="2.7.13.3"/>
    </reaction>
</comment>
<dbReference type="OrthoDB" id="9760839at2"/>
<dbReference type="SUPFAM" id="SSF55874">
    <property type="entry name" value="ATPase domain of HSP90 chaperone/DNA topoisomerase II/histidine kinase"/>
    <property type="match status" value="1"/>
</dbReference>
<keyword evidence="8" id="KW-0902">Two-component regulatory system</keyword>
<reference evidence="12 13" key="1">
    <citation type="submission" date="2019-01" db="EMBL/GenBank/DDBJ databases">
        <title>Flavobacterium sp. nov. isolated from arctic soil.</title>
        <authorList>
            <person name="Kim D.-U."/>
        </authorList>
    </citation>
    <scope>NUCLEOTIDE SEQUENCE [LARGE SCALE GENOMIC DNA]</scope>
    <source>
        <strain evidence="12 13">Kopri-42</strain>
    </source>
</reference>
<evidence type="ECO:0000256" key="9">
    <source>
        <dbReference type="SAM" id="Coils"/>
    </source>
</evidence>
<feature type="coiled-coil region" evidence="9">
    <location>
        <begin position="278"/>
        <end position="305"/>
    </location>
</feature>
<comment type="caution">
    <text evidence="12">The sequence shown here is derived from an EMBL/GenBank/DDBJ whole genome shotgun (WGS) entry which is preliminary data.</text>
</comment>
<keyword evidence="6" id="KW-0418">Kinase</keyword>
<keyword evidence="9" id="KW-0175">Coiled coil</keyword>
<dbReference type="InterPro" id="IPR011990">
    <property type="entry name" value="TPR-like_helical_dom_sf"/>
</dbReference>
<dbReference type="GO" id="GO:0000155">
    <property type="term" value="F:phosphorelay sensor kinase activity"/>
    <property type="evidence" value="ECO:0007669"/>
    <property type="project" value="InterPro"/>
</dbReference>
<evidence type="ECO:0000313" key="12">
    <source>
        <dbReference type="EMBL" id="RYJ51104.1"/>
    </source>
</evidence>
<dbReference type="PANTHER" id="PTHR24421">
    <property type="entry name" value="NITRATE/NITRITE SENSOR PROTEIN NARX-RELATED"/>
    <property type="match status" value="1"/>
</dbReference>
<evidence type="ECO:0000256" key="1">
    <source>
        <dbReference type="ARBA" id="ARBA00000085"/>
    </source>
</evidence>
<dbReference type="InterPro" id="IPR003594">
    <property type="entry name" value="HATPase_dom"/>
</dbReference>
<evidence type="ECO:0000256" key="3">
    <source>
        <dbReference type="ARBA" id="ARBA00022553"/>
    </source>
</evidence>
<dbReference type="InterPro" id="IPR011712">
    <property type="entry name" value="Sig_transdc_His_kin_sub3_dim/P"/>
</dbReference>
<protein>
    <recommendedName>
        <fullName evidence="2">histidine kinase</fullName>
        <ecNumber evidence="2">2.7.13.3</ecNumber>
    </recommendedName>
</protein>
<proteinExistence type="predicted"/>
<feature type="domain" description="Histidine kinase" evidence="11">
    <location>
        <begin position="477"/>
        <end position="563"/>
    </location>
</feature>
<keyword evidence="3" id="KW-0597">Phosphoprotein</keyword>
<dbReference type="RefSeq" id="WP_113666880.1">
    <property type="nucleotide sequence ID" value="NZ_QNVY02000005.1"/>
</dbReference>
<dbReference type="Pfam" id="PF02518">
    <property type="entry name" value="HATPase_c"/>
    <property type="match status" value="1"/>
</dbReference>
<evidence type="ECO:0000256" key="6">
    <source>
        <dbReference type="ARBA" id="ARBA00022777"/>
    </source>
</evidence>
<evidence type="ECO:0000256" key="2">
    <source>
        <dbReference type="ARBA" id="ARBA00012438"/>
    </source>
</evidence>
<organism evidence="12 13">
    <name type="scientific">Flavobacterium petrolei</name>
    <dbReference type="NCBI Taxonomy" id="2259594"/>
    <lineage>
        <taxon>Bacteria</taxon>
        <taxon>Pseudomonadati</taxon>
        <taxon>Bacteroidota</taxon>
        <taxon>Flavobacteriia</taxon>
        <taxon>Flavobacteriales</taxon>
        <taxon>Flavobacteriaceae</taxon>
        <taxon>Flavobacterium</taxon>
    </lineage>
</organism>
<keyword evidence="5" id="KW-0547">Nucleotide-binding</keyword>
<keyword evidence="7" id="KW-0067">ATP-binding</keyword>
<dbReference type="EMBL" id="QNVY02000005">
    <property type="protein sequence ID" value="RYJ51104.1"/>
    <property type="molecule type" value="Genomic_DNA"/>
</dbReference>
<dbReference type="PROSITE" id="PS51257">
    <property type="entry name" value="PROKAR_LIPOPROTEIN"/>
    <property type="match status" value="1"/>
</dbReference>
<keyword evidence="4" id="KW-0808">Transferase</keyword>
<dbReference type="PROSITE" id="PS50109">
    <property type="entry name" value="HIS_KIN"/>
    <property type="match status" value="1"/>
</dbReference>
<dbReference type="InterPro" id="IPR036890">
    <property type="entry name" value="HATPase_C_sf"/>
</dbReference>
<evidence type="ECO:0000259" key="11">
    <source>
        <dbReference type="PROSITE" id="PS50109"/>
    </source>
</evidence>
<evidence type="ECO:0000256" key="5">
    <source>
        <dbReference type="ARBA" id="ARBA00022741"/>
    </source>
</evidence>
<gene>
    <name evidence="12" type="ORF">DR871_014375</name>
</gene>
<dbReference type="EC" id="2.7.13.3" evidence="2"/>
<evidence type="ECO:0000313" key="13">
    <source>
        <dbReference type="Proteomes" id="UP000253235"/>
    </source>
</evidence>
<evidence type="ECO:0000256" key="8">
    <source>
        <dbReference type="ARBA" id="ARBA00023012"/>
    </source>
</evidence>
<evidence type="ECO:0000256" key="7">
    <source>
        <dbReference type="ARBA" id="ARBA00022840"/>
    </source>
</evidence>
<keyword evidence="10" id="KW-1133">Transmembrane helix</keyword>
<dbReference type="InterPro" id="IPR005467">
    <property type="entry name" value="His_kinase_dom"/>
</dbReference>
<dbReference type="Gene3D" id="3.30.565.10">
    <property type="entry name" value="Histidine kinase-like ATPase, C-terminal domain"/>
    <property type="match status" value="1"/>
</dbReference>
<keyword evidence="10" id="KW-0472">Membrane</keyword>
<dbReference type="GO" id="GO:0016020">
    <property type="term" value="C:membrane"/>
    <property type="evidence" value="ECO:0007669"/>
    <property type="project" value="InterPro"/>
</dbReference>
<dbReference type="GO" id="GO:0046983">
    <property type="term" value="F:protein dimerization activity"/>
    <property type="evidence" value="ECO:0007669"/>
    <property type="project" value="InterPro"/>
</dbReference>
<dbReference type="CDD" id="cd16917">
    <property type="entry name" value="HATPase_UhpB-NarQ-NarX-like"/>
    <property type="match status" value="1"/>
</dbReference>
<dbReference type="PANTHER" id="PTHR24421:SF10">
    <property type="entry name" value="NITRATE_NITRITE SENSOR PROTEIN NARQ"/>
    <property type="match status" value="1"/>
</dbReference>
<name>A0A482TS05_9FLAO</name>
<feature type="transmembrane region" description="Helical" evidence="10">
    <location>
        <begin position="316"/>
        <end position="335"/>
    </location>
</feature>
<accession>A0A482TS05</accession>
<dbReference type="InterPro" id="IPR050482">
    <property type="entry name" value="Sensor_HK_TwoCompSys"/>
</dbReference>
<dbReference type="Proteomes" id="UP000253235">
    <property type="component" value="Unassembled WGS sequence"/>
</dbReference>
<dbReference type="Gene3D" id="1.25.40.10">
    <property type="entry name" value="Tetratricopeptide repeat domain"/>
    <property type="match status" value="2"/>
</dbReference>
<keyword evidence="13" id="KW-1185">Reference proteome</keyword>
<evidence type="ECO:0000256" key="4">
    <source>
        <dbReference type="ARBA" id="ARBA00022679"/>
    </source>
</evidence>
<dbReference type="Pfam" id="PF07730">
    <property type="entry name" value="HisKA_3"/>
    <property type="match status" value="1"/>
</dbReference>
<keyword evidence="10" id="KW-0812">Transmembrane</keyword>
<evidence type="ECO:0000256" key="10">
    <source>
        <dbReference type="SAM" id="Phobius"/>
    </source>
</evidence>
<sequence length="575" mass="66245">MSYRQIIIVLLVLLSCSINTVFAHKKKPTKEEVTKLSNEAILLMKDGSYEKSLIKSRLALSQAIRLKDNNLIAGSYNTIAANFDQLSEFDKAFYYYKKGLTYANKTNNDVLKNWLNNNLGNIYCFDKKQYEKGIYYYKKSLEYSTRIKDSAQIVFTKLNLTWAYFDIGRYDEGLPYLKYINEHHKKHGDTSTIVALNMLNGMYYNYKNEPEKATFFFENAIKLGNEGNEKSDLSYSHHEFSKFLLKNGDYKNAYKNLALFNAITDELNNEEKLNKANVAGINLEIDEYKREIDKIESEFKSKESVLLQEQSRNKKIVIILSAILLLLFLLFYLYSQNAQLKQKNKLKDLRSKAQENMINASINGQELERKKIAAFLHDNISALLSSAGLHLHAYTSQNQTYSQEIMKTKAILEEAHDQVRDLSHELMPSLLARFGLFDALDDLCEKNSNSILHFEYASSINRKTRYDEDFEMKIYFIIMELLNNIIKHSDASQSKLSINENNGLLKIILRDNGKGFDSSRFHVLEGFGLNQIKARINNLKGNIHLNSKVNAGTIITIEVPITYQKKATTPVFPSQ</sequence>
<dbReference type="AlphaFoldDB" id="A0A482TS05"/>
<dbReference type="SMART" id="SM00387">
    <property type="entry name" value="HATPase_c"/>
    <property type="match status" value="1"/>
</dbReference>